<dbReference type="Gene3D" id="3.10.580.10">
    <property type="entry name" value="CBS-domain"/>
    <property type="match status" value="1"/>
</dbReference>
<keyword evidence="8" id="KW-0868">Chloride</keyword>
<evidence type="ECO:0000256" key="1">
    <source>
        <dbReference type="ARBA" id="ARBA00004141"/>
    </source>
</evidence>
<feature type="transmembrane region" description="Helical" evidence="10">
    <location>
        <begin position="445"/>
        <end position="463"/>
    </location>
</feature>
<feature type="transmembrane region" description="Helical" evidence="10">
    <location>
        <begin position="287"/>
        <end position="310"/>
    </location>
</feature>
<feature type="transmembrane region" description="Helical" evidence="10">
    <location>
        <begin position="139"/>
        <end position="160"/>
    </location>
</feature>
<keyword evidence="6" id="KW-0406">Ion transport</keyword>
<dbReference type="InterPro" id="IPR014743">
    <property type="entry name" value="Cl-channel_core"/>
</dbReference>
<evidence type="ECO:0000256" key="4">
    <source>
        <dbReference type="ARBA" id="ARBA00022737"/>
    </source>
</evidence>
<dbReference type="InterPro" id="IPR050970">
    <property type="entry name" value="Cl_channel_volt-gated"/>
</dbReference>
<feature type="transmembrane region" description="Helical" evidence="10">
    <location>
        <begin position="322"/>
        <end position="343"/>
    </location>
</feature>
<feature type="transmembrane region" description="Helical" evidence="10">
    <location>
        <begin position="469"/>
        <end position="491"/>
    </location>
</feature>
<dbReference type="PANTHER" id="PTHR45720">
    <property type="entry name" value="CHLORIDE CHANNEL PROTEIN 2"/>
    <property type="match status" value="1"/>
</dbReference>
<name>A0A9W7L954_9STRA</name>
<proteinExistence type="predicted"/>
<dbReference type="EMBL" id="BRYA01001126">
    <property type="protein sequence ID" value="GMI39341.1"/>
    <property type="molecule type" value="Genomic_DNA"/>
</dbReference>
<evidence type="ECO:0000256" key="7">
    <source>
        <dbReference type="ARBA" id="ARBA00023136"/>
    </source>
</evidence>
<dbReference type="Proteomes" id="UP001165065">
    <property type="component" value="Unassembled WGS sequence"/>
</dbReference>
<comment type="subcellular location">
    <subcellularLocation>
        <location evidence="1">Membrane</location>
        <topology evidence="1">Multi-pass membrane protein</topology>
    </subcellularLocation>
</comment>
<dbReference type="Pfam" id="PF00654">
    <property type="entry name" value="Voltage_CLC"/>
    <property type="match status" value="1"/>
</dbReference>
<dbReference type="SUPFAM" id="SSF81340">
    <property type="entry name" value="Clc chloride channel"/>
    <property type="match status" value="1"/>
</dbReference>
<evidence type="ECO:0000256" key="5">
    <source>
        <dbReference type="ARBA" id="ARBA00022989"/>
    </source>
</evidence>
<keyword evidence="12" id="KW-1185">Reference proteome</keyword>
<feature type="region of interest" description="Disordered" evidence="9">
    <location>
        <begin position="1"/>
        <end position="34"/>
    </location>
</feature>
<protein>
    <recommendedName>
        <fullName evidence="13">Chloride channel protein</fullName>
    </recommendedName>
</protein>
<dbReference type="SUPFAM" id="SSF54631">
    <property type="entry name" value="CBS-domain pair"/>
    <property type="match status" value="1"/>
</dbReference>
<dbReference type="Gene3D" id="1.10.3080.10">
    <property type="entry name" value="Clc chloride channel"/>
    <property type="match status" value="1"/>
</dbReference>
<evidence type="ECO:0000256" key="6">
    <source>
        <dbReference type="ARBA" id="ARBA00023065"/>
    </source>
</evidence>
<comment type="caution">
    <text evidence="11">The sequence shown here is derived from an EMBL/GenBank/DDBJ whole genome shotgun (WGS) entry which is preliminary data.</text>
</comment>
<accession>A0A9W7L954</accession>
<keyword evidence="4" id="KW-0677">Repeat</keyword>
<feature type="transmembrane region" description="Helical" evidence="10">
    <location>
        <begin position="414"/>
        <end position="433"/>
    </location>
</feature>
<feature type="compositionally biased region" description="Basic and acidic residues" evidence="9">
    <location>
        <begin position="22"/>
        <end position="34"/>
    </location>
</feature>
<keyword evidence="5 10" id="KW-1133">Transmembrane helix</keyword>
<gene>
    <name evidence="11" type="ORF">TrCOL_g9495</name>
</gene>
<evidence type="ECO:0000256" key="10">
    <source>
        <dbReference type="SAM" id="Phobius"/>
    </source>
</evidence>
<sequence length="791" mass="86146">MLRENGATEESSLLLDGSESVARYDDHDGNNIGSRDKTLKMAARKVMSKNRTKVGPSVHSAASVLLSRLMSSRKKNKEKEREWQETHVDVFHSSTRMSTVGGSFLDTNPEHAAGMFGSDEEEEAGVTYRKVFWRMIETPLIIILVGIMTALVSVAVNIATKSIYPVRKQIVFGIPDENKLMKFGIYFAFSLTAALLSNLVTQKVCPEATGGGIPEVKTLLEGSYKRALVTERTVFAKAVGLVLAITAGLSVGKEGPFVHIAVAIADTLMRQKCFSHLAKNDAKRLEIMACAAAAGVGATFGTPFAAVLFSIEVTSGYFMVRNLPRCFLCAISGSLSMSFLGYDRVFGLFSDLPKMAKGYQWRDLTCFVALGVICGVLGCVFVWLVKGVVEFRNRFLQGGWRGWGDRWGVGGRRWLYVTVVTIFVSPFIFYDMSQGVASFGDQHSIVNYMFQTAPLGLTTPLVLYLPFKFFATIACVTLPLPVGLFTPVFLIGGTTGRIVGEAIKLFDMHFLQKHGIQGFVTLQPWEFALIGAAAFSSGVTRAISTALIVLELSGEHHLRIPCGVAVLVAYFIGNRFTKNVYDTLVDVNGNPTLPALPDTLSLCTAADVMGDYDKGAGEGCNGVGFEDELPPIVSLDMSARQIIGIFEASKYTLSDNMILPVVDNAKGRILIGAVSVRDLRLAVGSIARTVCMQEKGGRGGEVYFIKKSGELTKIHLVFRMLKLHLSFVTNNGRLVGIVDRKRLRTFIGDQEKLPHHKVKMLARGAVKGFCCGGGEIGGEVNDDEDGDMFPI</sequence>
<evidence type="ECO:0000313" key="11">
    <source>
        <dbReference type="EMBL" id="GMI39341.1"/>
    </source>
</evidence>
<dbReference type="OrthoDB" id="4564at2759"/>
<reference evidence="12" key="1">
    <citation type="journal article" date="2023" name="Commun. Biol.">
        <title>Genome analysis of Parmales, the sister group of diatoms, reveals the evolutionary specialization of diatoms from phago-mixotrophs to photoautotrophs.</title>
        <authorList>
            <person name="Ban H."/>
            <person name="Sato S."/>
            <person name="Yoshikawa S."/>
            <person name="Yamada K."/>
            <person name="Nakamura Y."/>
            <person name="Ichinomiya M."/>
            <person name="Sato N."/>
            <person name="Blanc-Mathieu R."/>
            <person name="Endo H."/>
            <person name="Kuwata A."/>
            <person name="Ogata H."/>
        </authorList>
    </citation>
    <scope>NUCLEOTIDE SEQUENCE [LARGE SCALE GENOMIC DNA]</scope>
</reference>
<keyword evidence="3 10" id="KW-0812">Transmembrane</keyword>
<dbReference type="PRINTS" id="PR00762">
    <property type="entry name" value="CLCHANNEL"/>
</dbReference>
<evidence type="ECO:0000256" key="2">
    <source>
        <dbReference type="ARBA" id="ARBA00022448"/>
    </source>
</evidence>
<evidence type="ECO:0000256" key="3">
    <source>
        <dbReference type="ARBA" id="ARBA00022692"/>
    </source>
</evidence>
<evidence type="ECO:0008006" key="13">
    <source>
        <dbReference type="Google" id="ProtNLM"/>
    </source>
</evidence>
<evidence type="ECO:0000313" key="12">
    <source>
        <dbReference type="Proteomes" id="UP001165065"/>
    </source>
</evidence>
<keyword evidence="7 10" id="KW-0472">Membrane</keyword>
<dbReference type="InterPro" id="IPR001807">
    <property type="entry name" value="ClC"/>
</dbReference>
<dbReference type="GO" id="GO:0005247">
    <property type="term" value="F:voltage-gated chloride channel activity"/>
    <property type="evidence" value="ECO:0007669"/>
    <property type="project" value="TreeGrafter"/>
</dbReference>
<dbReference type="PANTHER" id="PTHR45720:SF10">
    <property type="entry name" value="CHLORIDE CHANNEL PROTEIN 2"/>
    <property type="match status" value="1"/>
</dbReference>
<feature type="transmembrane region" description="Helical" evidence="10">
    <location>
        <begin position="180"/>
        <end position="200"/>
    </location>
</feature>
<dbReference type="AlphaFoldDB" id="A0A9W7L954"/>
<evidence type="ECO:0000256" key="8">
    <source>
        <dbReference type="ARBA" id="ARBA00023214"/>
    </source>
</evidence>
<organism evidence="11 12">
    <name type="scientific">Triparma columacea</name>
    <dbReference type="NCBI Taxonomy" id="722753"/>
    <lineage>
        <taxon>Eukaryota</taxon>
        <taxon>Sar</taxon>
        <taxon>Stramenopiles</taxon>
        <taxon>Ochrophyta</taxon>
        <taxon>Bolidophyceae</taxon>
        <taxon>Parmales</taxon>
        <taxon>Triparmaceae</taxon>
        <taxon>Triparma</taxon>
    </lineage>
</organism>
<feature type="transmembrane region" description="Helical" evidence="10">
    <location>
        <begin position="364"/>
        <end position="385"/>
    </location>
</feature>
<evidence type="ECO:0000256" key="9">
    <source>
        <dbReference type="SAM" id="MobiDB-lite"/>
    </source>
</evidence>
<feature type="compositionally biased region" description="Low complexity" evidence="9">
    <location>
        <begin position="9"/>
        <end position="20"/>
    </location>
</feature>
<dbReference type="GO" id="GO:0016020">
    <property type="term" value="C:membrane"/>
    <property type="evidence" value="ECO:0007669"/>
    <property type="project" value="UniProtKB-SubCell"/>
</dbReference>
<dbReference type="InterPro" id="IPR046342">
    <property type="entry name" value="CBS_dom_sf"/>
</dbReference>
<keyword evidence="2" id="KW-0813">Transport</keyword>